<keyword evidence="1" id="KW-1133">Transmembrane helix</keyword>
<evidence type="ECO:0000313" key="3">
    <source>
        <dbReference type="Proteomes" id="UP000198867"/>
    </source>
</evidence>
<name>A0A1I4YSX9_9MICO</name>
<gene>
    <name evidence="2" type="ORF">SAMN05216219_0491</name>
</gene>
<dbReference type="EMBL" id="FOVM01000001">
    <property type="protein sequence ID" value="SFN41067.1"/>
    <property type="molecule type" value="Genomic_DNA"/>
</dbReference>
<organism evidence="2 3">
    <name type="scientific">Mycetocola miduiensis</name>
    <dbReference type="NCBI Taxonomy" id="995034"/>
    <lineage>
        <taxon>Bacteria</taxon>
        <taxon>Bacillati</taxon>
        <taxon>Actinomycetota</taxon>
        <taxon>Actinomycetes</taxon>
        <taxon>Micrococcales</taxon>
        <taxon>Microbacteriaceae</taxon>
        <taxon>Mycetocola</taxon>
    </lineage>
</organism>
<keyword evidence="1" id="KW-0812">Transmembrane</keyword>
<keyword evidence="1" id="KW-0472">Membrane</keyword>
<dbReference type="Proteomes" id="UP000198867">
    <property type="component" value="Unassembled WGS sequence"/>
</dbReference>
<feature type="transmembrane region" description="Helical" evidence="1">
    <location>
        <begin position="58"/>
        <end position="79"/>
    </location>
</feature>
<dbReference type="STRING" id="995034.SAMN05216219_0491"/>
<dbReference type="RefSeq" id="WP_090708468.1">
    <property type="nucleotide sequence ID" value="NZ_FOVM01000001.1"/>
</dbReference>
<protein>
    <recommendedName>
        <fullName evidence="4">DUF3618 domain-containing protein</fullName>
    </recommendedName>
</protein>
<keyword evidence="3" id="KW-1185">Reference proteome</keyword>
<evidence type="ECO:0000256" key="1">
    <source>
        <dbReference type="SAM" id="Phobius"/>
    </source>
</evidence>
<proteinExistence type="predicted"/>
<reference evidence="3" key="1">
    <citation type="submission" date="2016-10" db="EMBL/GenBank/DDBJ databases">
        <authorList>
            <person name="Varghese N."/>
            <person name="Submissions S."/>
        </authorList>
    </citation>
    <scope>NUCLEOTIDE SEQUENCE [LARGE SCALE GENOMIC DNA]</scope>
    <source>
        <strain evidence="3">CGMCC 1.11101</strain>
    </source>
</reference>
<accession>A0A1I4YSX9</accession>
<dbReference type="AlphaFoldDB" id="A0A1I4YSX9"/>
<evidence type="ECO:0000313" key="2">
    <source>
        <dbReference type="EMBL" id="SFN41067.1"/>
    </source>
</evidence>
<sequence>MTAINPAYSARPTPEQARAELVSTLNAIEDKLNVPRKVSRAVARGRVAAAKLQKDNPAAFIGGIAAVAAVAGTAVWGIVRAIAVR</sequence>
<dbReference type="OrthoDB" id="5126074at2"/>
<evidence type="ECO:0008006" key="4">
    <source>
        <dbReference type="Google" id="ProtNLM"/>
    </source>
</evidence>